<feature type="region of interest" description="Disordered" evidence="1">
    <location>
        <begin position="63"/>
        <end position="83"/>
    </location>
</feature>
<evidence type="ECO:0000256" key="2">
    <source>
        <dbReference type="SAM" id="Phobius"/>
    </source>
</evidence>
<reference evidence="5" key="1">
    <citation type="submission" date="2016-06" db="UniProtKB">
        <authorList>
            <consortium name="WormBaseParasite"/>
        </authorList>
    </citation>
    <scope>IDENTIFICATION</scope>
</reference>
<organism evidence="4 5">
    <name type="scientific">Toxocara canis</name>
    <name type="common">Canine roundworm</name>
    <dbReference type="NCBI Taxonomy" id="6265"/>
    <lineage>
        <taxon>Eukaryota</taxon>
        <taxon>Metazoa</taxon>
        <taxon>Ecdysozoa</taxon>
        <taxon>Nematoda</taxon>
        <taxon>Chromadorea</taxon>
        <taxon>Rhabditida</taxon>
        <taxon>Spirurina</taxon>
        <taxon>Ascaridomorpha</taxon>
        <taxon>Ascaridoidea</taxon>
        <taxon>Toxocaridae</taxon>
        <taxon>Toxocara</taxon>
    </lineage>
</organism>
<dbReference type="WBParaSite" id="TCNE_0000592801-mRNA-1">
    <property type="protein sequence ID" value="TCNE_0000592801-mRNA-1"/>
    <property type="gene ID" value="TCNE_0000592801"/>
</dbReference>
<evidence type="ECO:0000313" key="5">
    <source>
        <dbReference type="WBParaSite" id="TCNE_0000592801-mRNA-1"/>
    </source>
</evidence>
<keyword evidence="2" id="KW-0812">Transmembrane</keyword>
<protein>
    <submittedName>
        <fullName evidence="3 5">Uncharacterized protein</fullName>
    </submittedName>
</protein>
<gene>
    <name evidence="3" type="ORF">TCNE_LOCUS5928</name>
</gene>
<keyword evidence="4" id="KW-1185">Reference proteome</keyword>
<accession>A0A183UBQ8</accession>
<reference evidence="3 4" key="2">
    <citation type="submission" date="2018-11" db="EMBL/GenBank/DDBJ databases">
        <authorList>
            <consortium name="Pathogen Informatics"/>
        </authorList>
    </citation>
    <scope>NUCLEOTIDE SEQUENCE [LARGE SCALE GENOMIC DNA]</scope>
</reference>
<feature type="compositionally biased region" description="Polar residues" evidence="1">
    <location>
        <begin position="19"/>
        <end position="32"/>
    </location>
</feature>
<dbReference type="EMBL" id="UYWY01019411">
    <property type="protein sequence ID" value="VDM37185.1"/>
    <property type="molecule type" value="Genomic_DNA"/>
</dbReference>
<keyword evidence="2" id="KW-0472">Membrane</keyword>
<evidence type="ECO:0000313" key="3">
    <source>
        <dbReference type="EMBL" id="VDM37185.1"/>
    </source>
</evidence>
<feature type="transmembrane region" description="Helical" evidence="2">
    <location>
        <begin position="164"/>
        <end position="187"/>
    </location>
</feature>
<name>A0A183UBQ8_TOXCA</name>
<proteinExistence type="predicted"/>
<keyword evidence="2" id="KW-1133">Transmembrane helix</keyword>
<feature type="region of interest" description="Disordered" evidence="1">
    <location>
        <begin position="1"/>
        <end position="34"/>
    </location>
</feature>
<sequence>MKPLNKSLDTGAGEKPDDLTTSQKETATNTAALGSFGKEYRDKAGCLQLLTELADSVRGFDNSIRGGEGGQADLREDTKFSSTPSNDISFEADVRKEKELRQRLKFRNLISLTANLDNKGSVDNNGNSRQMYNNNHLQTKPKVLSVTNGKAGMSGTITLSDAEILVSLGVLIFVLLLVLFIFATVIIRNRRADRKANVGDKATTDKFTVTHKLSLSLTQKVQNEHRQCPKKTAAAYTPASRYLIFGVVGCTTELRGRMKY</sequence>
<dbReference type="AlphaFoldDB" id="A0A183UBQ8"/>
<evidence type="ECO:0000313" key="4">
    <source>
        <dbReference type="Proteomes" id="UP000050794"/>
    </source>
</evidence>
<evidence type="ECO:0000256" key="1">
    <source>
        <dbReference type="SAM" id="MobiDB-lite"/>
    </source>
</evidence>
<dbReference type="Proteomes" id="UP000050794">
    <property type="component" value="Unassembled WGS sequence"/>
</dbReference>